<evidence type="ECO:0000256" key="2">
    <source>
        <dbReference type="SAM" id="Coils"/>
    </source>
</evidence>
<evidence type="ECO:0000259" key="4">
    <source>
        <dbReference type="Pfam" id="PF10145"/>
    </source>
</evidence>
<dbReference type="InterPro" id="IPR010090">
    <property type="entry name" value="Phage_tape_meas"/>
</dbReference>
<dbReference type="KEGG" id="aco:Amico_1111"/>
<dbReference type="PANTHER" id="PTHR37813">
    <property type="entry name" value="FELS-2 PROPHAGE PROTEIN"/>
    <property type="match status" value="1"/>
</dbReference>
<dbReference type="PANTHER" id="PTHR37813:SF1">
    <property type="entry name" value="FELS-2 PROPHAGE PROTEIN"/>
    <property type="match status" value="1"/>
</dbReference>
<dbReference type="NCBIfam" id="TIGR01760">
    <property type="entry name" value="tape_meas_TP901"/>
    <property type="match status" value="1"/>
</dbReference>
<keyword evidence="2" id="KW-0175">Coiled coil</keyword>
<proteinExistence type="predicted"/>
<reference evidence="5 6" key="1">
    <citation type="journal article" date="2010" name="Stand. Genomic Sci.">
        <title>Complete genome sequence of Aminobacterium colombiense type strain (ALA-1).</title>
        <authorList>
            <person name="Chertkov O."/>
            <person name="Sikorski J."/>
            <person name="Brambilla E."/>
            <person name="Lapidus A."/>
            <person name="Copeland A."/>
            <person name="Glavina Del Rio T."/>
            <person name="Nolan M."/>
            <person name="Lucas S."/>
            <person name="Tice H."/>
            <person name="Cheng J.F."/>
            <person name="Han C."/>
            <person name="Detter J.C."/>
            <person name="Bruce D."/>
            <person name="Tapia R."/>
            <person name="Goodwin L."/>
            <person name="Pitluck S."/>
            <person name="Liolios K."/>
            <person name="Ivanova N."/>
            <person name="Mavromatis K."/>
            <person name="Ovchinnikova G."/>
            <person name="Pati A."/>
            <person name="Chen A."/>
            <person name="Palaniappan K."/>
            <person name="Land M."/>
            <person name="Hauser L."/>
            <person name="Chang Y.J."/>
            <person name="Jeffries C.D."/>
            <person name="Spring S."/>
            <person name="Rohde M."/>
            <person name="Goker M."/>
            <person name="Bristow J."/>
            <person name="Eisen J.A."/>
            <person name="Markowitz V."/>
            <person name="Hugenholtz P."/>
            <person name="Kyrpides N.C."/>
            <person name="Klenk H.P."/>
        </authorList>
    </citation>
    <scope>NUCLEOTIDE SEQUENCE [LARGE SCALE GENOMIC DNA]</scope>
    <source>
        <strain evidence="6">DSM 12261 / ALA-1</strain>
    </source>
</reference>
<keyword evidence="3" id="KW-0812">Transmembrane</keyword>
<keyword evidence="6" id="KW-1185">Reference proteome</keyword>
<organism evidence="5 6">
    <name type="scientific">Aminobacterium colombiense (strain DSM 12261 / ALA-1)</name>
    <dbReference type="NCBI Taxonomy" id="572547"/>
    <lineage>
        <taxon>Bacteria</taxon>
        <taxon>Thermotogati</taxon>
        <taxon>Synergistota</taxon>
        <taxon>Synergistia</taxon>
        <taxon>Synergistales</taxon>
        <taxon>Aminobacteriaceae</taxon>
        <taxon>Aminobacterium</taxon>
    </lineage>
</organism>
<name>D5EFA3_AMICL</name>
<feature type="transmembrane region" description="Helical" evidence="3">
    <location>
        <begin position="481"/>
        <end position="500"/>
    </location>
</feature>
<accession>D5EFA3</accession>
<evidence type="ECO:0000313" key="5">
    <source>
        <dbReference type="EMBL" id="ADE57235.1"/>
    </source>
</evidence>
<dbReference type="EMBL" id="CP001997">
    <property type="protein sequence ID" value="ADE57235.1"/>
    <property type="molecule type" value="Genomic_DNA"/>
</dbReference>
<evidence type="ECO:0000256" key="1">
    <source>
        <dbReference type="ARBA" id="ARBA00022612"/>
    </source>
</evidence>
<dbReference type="HOGENOM" id="CLU_348040_0_0_0"/>
<dbReference type="RefSeq" id="WP_013048498.1">
    <property type="nucleotide sequence ID" value="NC_014011.1"/>
</dbReference>
<feature type="transmembrane region" description="Helical" evidence="3">
    <location>
        <begin position="588"/>
        <end position="606"/>
    </location>
</feature>
<gene>
    <name evidence="5" type="ordered locus">Amico_1111</name>
</gene>
<feature type="transmembrane region" description="Helical" evidence="3">
    <location>
        <begin position="512"/>
        <end position="534"/>
    </location>
</feature>
<evidence type="ECO:0000313" key="6">
    <source>
        <dbReference type="Proteomes" id="UP000002366"/>
    </source>
</evidence>
<keyword evidence="3" id="KW-0472">Membrane</keyword>
<dbReference type="OrthoDB" id="82080at2"/>
<feature type="domain" description="Phage tail tape measure protein" evidence="4">
    <location>
        <begin position="216"/>
        <end position="413"/>
    </location>
</feature>
<keyword evidence="1" id="KW-1188">Viral release from host cell</keyword>
<evidence type="ECO:0000256" key="3">
    <source>
        <dbReference type="SAM" id="Phobius"/>
    </source>
</evidence>
<sequence length="810" mass="85578">MAKIYELAFQLDGKLKSSFNKSMLTATGALQNLNKEVSVLNKVQAEIGNFKKLGSQVTETSLQFRNAKADLERLAREIKNTQNPSKALTQDYERAKKKVSELSTKLKGQKEDFKCSAESMKAAGISTKNLSADTAKLAAQIEKATRAQKNLQATRGAIEANRERTSKLRGQLFDATAMAIAVGAPVRVAMNFEATMSEVGGIMDASAQEMQALSVEAKRLGRDTVFSASQAGEGMKFLGMAGFKVNEVLAAMPGMLDLASAGQLDLAQTADIASNILSGFSLKAKEMGRVGDVLAKTATTSNTNIIQLGDAMKYIAPVASAMGISMEESSAMVGLLGNVGIQGSQAGTTLRSAIVKIAKPSKEASDALESLGLSTMDAQGNLRSLPAILKDIAQKTEGMGSAQRAAFIATLFGQEAVAGMTELIKQSSTGAGALDEYILQIQNAEGAAQKMAKTFTSNAKGAITKFRSAMESISISVGNTLLPTIAALASRAATVVSFVSMGAEKFPTLTKVVVGLVAGLMALRIITIGTSYAWSLLYGGFLQGKLALQTLQALLTSSQVKMKLVTIATKAWSGAQWLLNAAMNANPIGLLIMGVTALVAAGVILYKNWDVIAAKFGAFANGIREKCAALVSFIKSIPAKILSIFNFDLSESGRALIQTFVAGVKSAASAPVEAVKGVLSRVRKLLPFSDAKEGPLSHLTESGQAIMKTLAQGARSVPQSTLSTPLEATLGRSFSDSMKGFLGDAASAPTMRDGGSHNNITINYSPVIRISTSETRDTRQDVERAVASGNDDLLEKMRKMFDNERRLSYV</sequence>
<dbReference type="STRING" id="572547.Amico_1111"/>
<dbReference type="Pfam" id="PF10145">
    <property type="entry name" value="PhageMin_Tail"/>
    <property type="match status" value="1"/>
</dbReference>
<protein>
    <submittedName>
        <fullName evidence="5">Phage tail tape measure protein, TP901 family</fullName>
    </submittedName>
</protein>
<dbReference type="Proteomes" id="UP000002366">
    <property type="component" value="Chromosome"/>
</dbReference>
<dbReference type="eggNOG" id="COG5283">
    <property type="taxonomic scope" value="Bacteria"/>
</dbReference>
<feature type="coiled-coil region" evidence="2">
    <location>
        <begin position="57"/>
        <end position="112"/>
    </location>
</feature>
<dbReference type="AlphaFoldDB" id="D5EFA3"/>
<keyword evidence="3" id="KW-1133">Transmembrane helix</keyword>